<feature type="domain" description="LXG" evidence="2">
    <location>
        <begin position="1"/>
        <end position="218"/>
    </location>
</feature>
<dbReference type="CDD" id="cd00081">
    <property type="entry name" value="Hint"/>
    <property type="match status" value="1"/>
</dbReference>
<organism evidence="3 4">
    <name type="scientific">Candidatus Enterococcus palustris</name>
    <dbReference type="NCBI Taxonomy" id="1834189"/>
    <lineage>
        <taxon>Bacteria</taxon>
        <taxon>Bacillati</taxon>
        <taxon>Bacillota</taxon>
        <taxon>Bacilli</taxon>
        <taxon>Lactobacillales</taxon>
        <taxon>Enterococcaceae</taxon>
        <taxon>Enterococcus</taxon>
    </lineage>
</organism>
<reference evidence="3 4" key="2">
    <citation type="submission" date="2024-03" db="EMBL/GenBank/DDBJ databases">
        <title>The Genome Sequence of Enterococcus sp. DIV0205d.</title>
        <authorList>
            <consortium name="The Broad Institute Genomics Platform"/>
            <consortium name="The Broad Institute Microbial Omics Core"/>
            <consortium name="The Broad Institute Genomic Center for Infectious Diseases"/>
            <person name="Earl A."/>
            <person name="Manson A."/>
            <person name="Gilmore M."/>
            <person name="Schwartman J."/>
            <person name="Shea T."/>
            <person name="Abouelleil A."/>
            <person name="Cao P."/>
            <person name="Chapman S."/>
            <person name="Cusick C."/>
            <person name="Young S."/>
            <person name="Neafsey D."/>
            <person name="Nusbaum C."/>
            <person name="Birren B."/>
        </authorList>
    </citation>
    <scope>NUCLEOTIDE SEQUENCE [LARGE SCALE GENOMIC DNA]</scope>
    <source>
        <strain evidence="3 4">7F3_DIV0205</strain>
    </source>
</reference>
<reference evidence="4" key="1">
    <citation type="submission" date="2017-05" db="EMBL/GenBank/DDBJ databases">
        <title>The Genome Sequence of EEnterococcus faecalis 9F2_4866.</title>
        <authorList>
            <consortium name="The Broad Institute Genomics Platform"/>
            <consortium name="The Broad Institute Genomic Center for Infectious Diseases"/>
            <person name="Earl A."/>
            <person name="Manson A."/>
            <person name="Schwartman J."/>
            <person name="Gilmore M."/>
            <person name="Abouelleil A."/>
            <person name="Cao P."/>
            <person name="Chapman S."/>
            <person name="Cusick C."/>
            <person name="Shea T."/>
            <person name="Young S."/>
            <person name="Neafsey D."/>
            <person name="Nusbaum C."/>
            <person name="Birren B."/>
        </authorList>
    </citation>
    <scope>NUCLEOTIDE SEQUENCE [LARGE SCALE GENOMIC DNA]</scope>
    <source>
        <strain evidence="4">7F3_DIV0205</strain>
    </source>
</reference>
<evidence type="ECO:0000256" key="1">
    <source>
        <dbReference type="ARBA" id="ARBA00034117"/>
    </source>
</evidence>
<dbReference type="PROSITE" id="PS50817">
    <property type="entry name" value="INTEIN_N_TER"/>
    <property type="match status" value="1"/>
</dbReference>
<dbReference type="SMART" id="SM00306">
    <property type="entry name" value="HintN"/>
    <property type="match status" value="1"/>
</dbReference>
<evidence type="ECO:0000313" key="4">
    <source>
        <dbReference type="Proteomes" id="UP000194948"/>
    </source>
</evidence>
<dbReference type="PROSITE" id="PS51756">
    <property type="entry name" value="LXG"/>
    <property type="match status" value="1"/>
</dbReference>
<dbReference type="PANTHER" id="PTHR34976">
    <property type="entry name" value="RIBONUCLEASE YQCG-RELATED"/>
    <property type="match status" value="1"/>
</dbReference>
<dbReference type="GO" id="GO:0016539">
    <property type="term" value="P:intein-mediated protein splicing"/>
    <property type="evidence" value="ECO:0007669"/>
    <property type="project" value="InterPro"/>
</dbReference>
<dbReference type="InterPro" id="IPR030934">
    <property type="entry name" value="Intein_C"/>
</dbReference>
<accession>A0AAQ3W9R6</accession>
<dbReference type="Pfam" id="PF07591">
    <property type="entry name" value="PT-HINT"/>
    <property type="match status" value="1"/>
</dbReference>
<keyword evidence="4" id="KW-1185">Reference proteome</keyword>
<sequence>MGLKFIVSEAQARSSQATQVSSQAQQAVSSLQQSIQQFLSAPLSSKAYDSAKNYFMVAYKPICQSIIMTAEAFTNAHKKFVSEYQATVGGEDIDEDKIQAEIDQYQELLHTIDDLIRDAKRPRPDLERRSMNAYEAMQKRKEKLEKLRTYSAQSTSFFSEYNSSQQELNTAINQVKDCKAWNASTGTFDLKKLDMNWAKAISSRWDERAKKMEQEHAAKFKKAMEGRRYVRVQIAPGVYEWMWVKDPLRVSQADFEFNETYKDYLAILMNPKENGILDDYFATMAEELRTGMNAKTGKPLTDLEKAQRWSTVLSAISVVAIGAYYGGKGLTSNNKKTPKKTSGPMCFVSGTLVLSEQGHKPIESIQIGDKVFAKHENSNIQSYEKVVQLFVSETSKLVRIMVGNEIIETTEEHPFYLLNKGWVKAKELMCNDNLIDSLGNTLPITDIQSICLNKPIKVYNFEVENAHTYFVSNLSILVHNICDDALNKWHKGTFSDAKASLIKHFEKHGAEVKANSLEQYLNKAEDFSRKLKGARTKKIDYPTPNVVRYYKNGKYIDIHKPTGKIISFGKQ</sequence>
<dbReference type="NCBIfam" id="TIGR01443">
    <property type="entry name" value="intein_Cterm"/>
    <property type="match status" value="1"/>
</dbReference>
<dbReference type="Pfam" id="PF04740">
    <property type="entry name" value="LXG"/>
    <property type="match status" value="1"/>
</dbReference>
<dbReference type="InterPro" id="IPR051768">
    <property type="entry name" value="Bact_secretion_toxin"/>
</dbReference>
<comment type="similarity">
    <text evidence="1">In the N-terminal section; belongs to the LXG family.</text>
</comment>
<name>A0AAQ3W9R6_9ENTE</name>
<dbReference type="PROSITE" id="PS50818">
    <property type="entry name" value="INTEIN_C_TER"/>
    <property type="match status" value="1"/>
</dbReference>
<dbReference type="AlphaFoldDB" id="A0AAQ3W9R6"/>
<dbReference type="InterPro" id="IPR036844">
    <property type="entry name" value="Hint_dom_sf"/>
</dbReference>
<dbReference type="InterPro" id="IPR003587">
    <property type="entry name" value="Hint_dom_N"/>
</dbReference>
<dbReference type="InterPro" id="IPR006829">
    <property type="entry name" value="LXG_dom"/>
</dbReference>
<dbReference type="InterPro" id="IPR006141">
    <property type="entry name" value="Intein_N"/>
</dbReference>
<protein>
    <recommendedName>
        <fullName evidence="2">LXG domain-containing protein</fullName>
    </recommendedName>
</protein>
<proteinExistence type="inferred from homology"/>
<dbReference type="SUPFAM" id="SSF51294">
    <property type="entry name" value="Hedgehog/intein (Hint) domain"/>
    <property type="match status" value="1"/>
</dbReference>
<dbReference type="PANTHER" id="PTHR34976:SF2">
    <property type="entry name" value="TYPE VII SECRETION SYSTEM PROTEIN ESSD"/>
    <property type="match status" value="1"/>
</dbReference>
<evidence type="ECO:0000259" key="2">
    <source>
        <dbReference type="PROSITE" id="PS51756"/>
    </source>
</evidence>
<dbReference type="Proteomes" id="UP000194948">
    <property type="component" value="Chromosome"/>
</dbReference>
<dbReference type="Gene3D" id="2.170.16.10">
    <property type="entry name" value="Hedgehog/Intein (Hint) domain"/>
    <property type="match status" value="1"/>
</dbReference>
<gene>
    <name evidence="3" type="ORF">A5821_002000</name>
</gene>
<evidence type="ECO:0000313" key="3">
    <source>
        <dbReference type="EMBL" id="WYK00874.1"/>
    </source>
</evidence>
<dbReference type="EMBL" id="CP147244">
    <property type="protein sequence ID" value="WYK00874.1"/>
    <property type="molecule type" value="Genomic_DNA"/>
</dbReference>